<dbReference type="Gene3D" id="3.90.76.10">
    <property type="entry name" value="Dipeptide-binding Protein, Domain 1"/>
    <property type="match status" value="1"/>
</dbReference>
<keyword evidence="1" id="KW-0732">Signal</keyword>
<feature type="chain" id="PRO_5039573522" evidence="1">
    <location>
        <begin position="20"/>
        <end position="578"/>
    </location>
</feature>
<evidence type="ECO:0000313" key="3">
    <source>
        <dbReference type="EMBL" id="AIG73903.1"/>
    </source>
</evidence>
<reference evidence="3 4" key="1">
    <citation type="journal article" date="2014" name="J. Biotechnol.">
        <title>Complete genome sequence of the actinobacterium Amycolatopsis japonica MG417-CF17(T) (=DSM 44213T) producing (S,S)-N,N'-ethylenediaminedisuccinic acid.</title>
        <authorList>
            <person name="Stegmann E."/>
            <person name="Albersmeier A."/>
            <person name="Spohn M."/>
            <person name="Gert H."/>
            <person name="Weber T."/>
            <person name="Wohlleben W."/>
            <person name="Kalinowski J."/>
            <person name="Ruckert C."/>
        </authorList>
    </citation>
    <scope>NUCLEOTIDE SEQUENCE [LARGE SCALE GENOMIC DNA]</scope>
    <source>
        <strain evidence="4">MG417-CF17 (DSM 44213)</strain>
    </source>
</reference>
<dbReference type="EMBL" id="CP008953">
    <property type="protein sequence ID" value="AIG73903.1"/>
    <property type="molecule type" value="Genomic_DNA"/>
</dbReference>
<organism evidence="3 4">
    <name type="scientific">Amycolatopsis japonica</name>
    <dbReference type="NCBI Taxonomy" id="208439"/>
    <lineage>
        <taxon>Bacteria</taxon>
        <taxon>Bacillati</taxon>
        <taxon>Actinomycetota</taxon>
        <taxon>Actinomycetes</taxon>
        <taxon>Pseudonocardiales</taxon>
        <taxon>Pseudonocardiaceae</taxon>
        <taxon>Amycolatopsis</taxon>
        <taxon>Amycolatopsis japonica group</taxon>
    </lineage>
</organism>
<dbReference type="PANTHER" id="PTHR30290:SF65">
    <property type="entry name" value="MONOACYL PHOSPHATIDYLINOSITOL TETRAMANNOSIDE-BINDING PROTEIN LPQW-RELATED"/>
    <property type="match status" value="1"/>
</dbReference>
<dbReference type="GO" id="GO:1904680">
    <property type="term" value="F:peptide transmembrane transporter activity"/>
    <property type="evidence" value="ECO:0007669"/>
    <property type="project" value="TreeGrafter"/>
</dbReference>
<evidence type="ECO:0000313" key="4">
    <source>
        <dbReference type="Proteomes" id="UP000028492"/>
    </source>
</evidence>
<name>A0A075ULW6_9PSEU</name>
<feature type="domain" description="Solute-binding protein family 5" evidence="2">
    <location>
        <begin position="96"/>
        <end position="427"/>
    </location>
</feature>
<proteinExistence type="predicted"/>
<dbReference type="AlphaFoldDB" id="A0A075ULW6"/>
<dbReference type="STRING" id="208439.AJAP_04915"/>
<keyword evidence="4" id="KW-1185">Reference proteome</keyword>
<dbReference type="HOGENOM" id="CLU_027950_0_0_11"/>
<dbReference type="InterPro" id="IPR039424">
    <property type="entry name" value="SBP_5"/>
</dbReference>
<dbReference type="Gene3D" id="3.10.105.10">
    <property type="entry name" value="Dipeptide-binding Protein, Domain 3"/>
    <property type="match status" value="1"/>
</dbReference>
<dbReference type="Pfam" id="PF00496">
    <property type="entry name" value="SBP_bac_5"/>
    <property type="match status" value="1"/>
</dbReference>
<dbReference type="PROSITE" id="PS51257">
    <property type="entry name" value="PROKAR_LIPOPROTEIN"/>
    <property type="match status" value="1"/>
</dbReference>
<dbReference type="KEGG" id="aja:AJAP_04915"/>
<dbReference type="GO" id="GO:0015833">
    <property type="term" value="P:peptide transport"/>
    <property type="evidence" value="ECO:0007669"/>
    <property type="project" value="TreeGrafter"/>
</dbReference>
<dbReference type="CDD" id="cd08501">
    <property type="entry name" value="PBP2_Lpqw"/>
    <property type="match status" value="1"/>
</dbReference>
<protein>
    <submittedName>
        <fullName evidence="3">Conserved putative secreted protein</fullName>
    </submittedName>
</protein>
<dbReference type="InterPro" id="IPR000914">
    <property type="entry name" value="SBP_5_dom"/>
</dbReference>
<dbReference type="SUPFAM" id="SSF53850">
    <property type="entry name" value="Periplasmic binding protein-like II"/>
    <property type="match status" value="1"/>
</dbReference>
<dbReference type="Gene3D" id="3.40.190.10">
    <property type="entry name" value="Periplasmic binding protein-like II"/>
    <property type="match status" value="1"/>
</dbReference>
<evidence type="ECO:0000259" key="2">
    <source>
        <dbReference type="Pfam" id="PF00496"/>
    </source>
</evidence>
<sequence length="578" mass="60221">MRSRTTAAPMLACAAVLLAACSNTPPPPVVSSSASPVSTSTTKTPSQVVVGVDDVLGGYNPHNLADASQVTSALSQLLLPSVFRPKDDGSFELDKNLMKSAEVVSQQPFTVAYTIRPDASWSDSAPIAAEDFAYLREAMRDQPGVIGAAGYRLISDIQSREGGKRVEVTFSKPYPGWQTLFDNLLPAHLLKDAPNGWQGALATAFPAVGGPYSIKGLDTARGEVTLERNERYWEKPSALDRIVLRAADQEGTLAALRSGNDQFAMTMTDGVGLKRLGELGSAVQLHTVARPTVAQILLRPVSPTLSDPKVREGVTALIDRGKLITEAADGGPSDKLRADAQVRVPSAPGFQPTIPAPGPPSAADPVKGEELLKSAGYTKEAGTWRKNGKNLSLVVASPAKKEPYATIAKELTAQLVAAGIEVNAIAPQPRELFSTLLAMPVLNGIQQTTPEGAGNVGIDIAVIGQVTGGADVASALASSFGCRPDQLADKTKAVVPANPLGFCDPALQPSIDAALTGTTPAADALSALEPELWRRNVAIPLFQLADTLAIGSGISGVTAGPPMVGPFGSAVNWTRGPK</sequence>
<feature type="signal peptide" evidence="1">
    <location>
        <begin position="1"/>
        <end position="19"/>
    </location>
</feature>
<evidence type="ECO:0000256" key="1">
    <source>
        <dbReference type="SAM" id="SignalP"/>
    </source>
</evidence>
<dbReference type="Proteomes" id="UP000028492">
    <property type="component" value="Chromosome"/>
</dbReference>
<accession>A0A075ULW6</accession>
<gene>
    <name evidence="3" type="ORF">AJAP_04915</name>
</gene>
<dbReference type="PANTHER" id="PTHR30290">
    <property type="entry name" value="PERIPLASMIC BINDING COMPONENT OF ABC TRANSPORTER"/>
    <property type="match status" value="1"/>
</dbReference>
<dbReference type="eggNOG" id="COG0747">
    <property type="taxonomic scope" value="Bacteria"/>
</dbReference>